<dbReference type="EMBL" id="JAKGCU010000001">
    <property type="protein sequence ID" value="MCF3936786.1"/>
    <property type="molecule type" value="Genomic_DNA"/>
</dbReference>
<comment type="caution">
    <text evidence="3">The sequence shown here is derived from an EMBL/GenBank/DDBJ whole genome shotgun (WGS) entry which is preliminary data.</text>
</comment>
<keyword evidence="4" id="KW-1185">Reference proteome</keyword>
<dbReference type="InterPro" id="IPR003870">
    <property type="entry name" value="DUF222"/>
</dbReference>
<feature type="domain" description="DUF222" evidence="2">
    <location>
        <begin position="71"/>
        <end position="327"/>
    </location>
</feature>
<feature type="compositionally biased region" description="Basic and acidic residues" evidence="1">
    <location>
        <begin position="194"/>
        <end position="203"/>
    </location>
</feature>
<sequence length="543" mass="59664">MSGPGWSIASWWSDPSPWPDLPSLFTGGLPAEQVGSRETNDLLGALVADARGEAFLAWHRYQIAAELHTRLVGAESDDHALLLHDGFADCAARIAVSQAISQGAAEKFLHQAVALRDRLPQVAQRLRDGRITAELVVKIISRTELVDGQPYAAAVDAEIAAELDAHTTAWSAHRLRDMCDRIIFRHHPDAVRERRRQALDKRGVHSTNTGDGMGEISATMAAENVRIAAEAVRKLADAVCDNDERTRQQRASDAMFALLSGTPFECLCGVDTCTAVIPEATTVPPADAKIVIHVVCDEATLDGAEHAGFIDGYGVIDDAHVRELAARKDAVIKPLVPEGTEPDPDGGFTLDAHLPSDPYRLSSALEMFIRIRDAYSVIPGNDTPAWRADIDHVAEYNHADPARGGQTEPDNLNVKDRFSHIRKTFGSWLDDQYRDRHGRLRTEFITPEGLVIAGDTESMEKLFPGLRRIRFKPPPPAADKSTDTTTPPPPTPPTRSTPRVAAKHARRQQERERNRQRRKEAEAAETQDEQRGDGPRHGPPPTQ</sequence>
<evidence type="ECO:0000259" key="2">
    <source>
        <dbReference type="Pfam" id="PF02720"/>
    </source>
</evidence>
<protein>
    <submittedName>
        <fullName evidence="3">13E12 repeat family protein</fullName>
    </submittedName>
</protein>
<feature type="region of interest" description="Disordered" evidence="1">
    <location>
        <begin position="468"/>
        <end position="543"/>
    </location>
</feature>
<evidence type="ECO:0000256" key="1">
    <source>
        <dbReference type="SAM" id="MobiDB-lite"/>
    </source>
</evidence>
<name>A0ABS9DC77_9ACTN</name>
<proteinExistence type="predicted"/>
<organism evidence="3 4">
    <name type="scientific">Gordonia tangerina</name>
    <dbReference type="NCBI Taxonomy" id="2911060"/>
    <lineage>
        <taxon>Bacteria</taxon>
        <taxon>Bacillati</taxon>
        <taxon>Actinomycetota</taxon>
        <taxon>Actinomycetes</taxon>
        <taxon>Mycobacteriales</taxon>
        <taxon>Gordoniaceae</taxon>
        <taxon>Gordonia</taxon>
    </lineage>
</organism>
<gene>
    <name evidence="3" type="ORF">L1892_00105</name>
</gene>
<dbReference type="Pfam" id="PF02720">
    <property type="entry name" value="DUF222"/>
    <property type="match status" value="1"/>
</dbReference>
<dbReference type="Proteomes" id="UP001108089">
    <property type="component" value="Unassembled WGS sequence"/>
</dbReference>
<feature type="compositionally biased region" description="Pro residues" evidence="1">
    <location>
        <begin position="486"/>
        <end position="495"/>
    </location>
</feature>
<dbReference type="RefSeq" id="WP_235721422.1">
    <property type="nucleotide sequence ID" value="NZ_JAKGCU010000001.1"/>
</dbReference>
<accession>A0ABS9DC77</accession>
<evidence type="ECO:0000313" key="3">
    <source>
        <dbReference type="EMBL" id="MCF3936786.1"/>
    </source>
</evidence>
<feature type="region of interest" description="Disordered" evidence="1">
    <location>
        <begin position="194"/>
        <end position="215"/>
    </location>
</feature>
<reference evidence="3" key="1">
    <citation type="submission" date="2022-01" db="EMBL/GenBank/DDBJ databases">
        <title>Gordonia xiamenensis sp. nov., isolated from surface seawater in Xiamen.</title>
        <authorList>
            <person name="He Y.F."/>
        </authorList>
    </citation>
    <scope>NUCLEOTIDE SEQUENCE</scope>
    <source>
        <strain evidence="3">GW1C4-4</strain>
    </source>
</reference>
<evidence type="ECO:0000313" key="4">
    <source>
        <dbReference type="Proteomes" id="UP001108089"/>
    </source>
</evidence>